<feature type="region of interest" description="Disordered" evidence="1">
    <location>
        <begin position="80"/>
        <end position="107"/>
    </location>
</feature>
<dbReference type="AlphaFoldDB" id="A0AAW0QZX2"/>
<protein>
    <submittedName>
        <fullName evidence="4">Uncharacterized protein</fullName>
    </submittedName>
</protein>
<feature type="compositionally biased region" description="Acidic residues" evidence="1">
    <location>
        <begin position="259"/>
        <end position="268"/>
    </location>
</feature>
<name>A0AAW0QZX2_9PEZI</name>
<accession>A0AAW0QZX2</accession>
<evidence type="ECO:0000313" key="4">
    <source>
        <dbReference type="EMBL" id="KAK8120551.1"/>
    </source>
</evidence>
<evidence type="ECO:0000259" key="2">
    <source>
        <dbReference type="Pfam" id="PF14612"/>
    </source>
</evidence>
<feature type="domain" description="INO80 complex subunit 3 N-terminal" evidence="2">
    <location>
        <begin position="30"/>
        <end position="90"/>
    </location>
</feature>
<feature type="compositionally biased region" description="Basic and acidic residues" evidence="1">
    <location>
        <begin position="211"/>
        <end position="236"/>
    </location>
</feature>
<evidence type="ECO:0000256" key="1">
    <source>
        <dbReference type="SAM" id="MobiDB-lite"/>
    </source>
</evidence>
<dbReference type="Proteomes" id="UP001392437">
    <property type="component" value="Unassembled WGS sequence"/>
</dbReference>
<dbReference type="Pfam" id="PF14612">
    <property type="entry name" value="Ino80_Iec3"/>
    <property type="match status" value="1"/>
</dbReference>
<evidence type="ECO:0000259" key="3">
    <source>
        <dbReference type="Pfam" id="PF24244"/>
    </source>
</evidence>
<evidence type="ECO:0000313" key="5">
    <source>
        <dbReference type="Proteomes" id="UP001392437"/>
    </source>
</evidence>
<feature type="domain" description="INO80 complex subunit 3-like middle region" evidence="3">
    <location>
        <begin position="106"/>
        <end position="213"/>
    </location>
</feature>
<dbReference type="InterPro" id="IPR055449">
    <property type="entry name" value="Iec3-like_M"/>
</dbReference>
<gene>
    <name evidence="4" type="ORF">PG999_004671</name>
</gene>
<sequence length="320" mass="36042">MDDTSIKAEPGFRDRSLDDEDKGDAKPSYKSWKKKYRKMRLQFDNRMQQSEDLHQLEQKALQTAKRLAIENDRLMDMLISINDSPQIPRSDDETEDEEAAAQKPAKSLRRLIEEVPHNSFADTVEHFPEVLEEIAPKDPELYPTSFLKAEDVDNYVAELDARLGLKAKPTVPPAASSIPSHSGAAANFALRNPTSVYNWLRRHAPKTFLQDLEKEKDKEKLKEKDHDHGDKADGGSKRKSIAKSGGKRQSIASRKDAAESMDWEEEAGYDASAMGSARGKRKRNDEDPGYRPKGGASRPTKKRKSRDLGSSTPRARKSIP</sequence>
<proteinExistence type="predicted"/>
<dbReference type="Pfam" id="PF24244">
    <property type="entry name" value="Iec3-like_M"/>
    <property type="match status" value="1"/>
</dbReference>
<keyword evidence="5" id="KW-1185">Reference proteome</keyword>
<dbReference type="EMBL" id="JAQQWP010000004">
    <property type="protein sequence ID" value="KAK8120551.1"/>
    <property type="molecule type" value="Genomic_DNA"/>
</dbReference>
<feature type="region of interest" description="Disordered" evidence="1">
    <location>
        <begin position="1"/>
        <end position="29"/>
    </location>
</feature>
<organism evidence="4 5">
    <name type="scientific">Apiospora kogelbergensis</name>
    <dbReference type="NCBI Taxonomy" id="1337665"/>
    <lineage>
        <taxon>Eukaryota</taxon>
        <taxon>Fungi</taxon>
        <taxon>Dikarya</taxon>
        <taxon>Ascomycota</taxon>
        <taxon>Pezizomycotina</taxon>
        <taxon>Sordariomycetes</taxon>
        <taxon>Xylariomycetidae</taxon>
        <taxon>Amphisphaeriales</taxon>
        <taxon>Apiosporaceae</taxon>
        <taxon>Apiospora</taxon>
    </lineage>
</organism>
<reference evidence="4 5" key="1">
    <citation type="submission" date="2023-01" db="EMBL/GenBank/DDBJ databases">
        <title>Analysis of 21 Apiospora genomes using comparative genomics revels a genus with tremendous synthesis potential of carbohydrate active enzymes and secondary metabolites.</title>
        <authorList>
            <person name="Sorensen T."/>
        </authorList>
    </citation>
    <scope>NUCLEOTIDE SEQUENCE [LARGE SCALE GENOMIC DNA]</scope>
    <source>
        <strain evidence="4 5">CBS 117206</strain>
    </source>
</reference>
<dbReference type="InterPro" id="IPR032742">
    <property type="entry name" value="Iec3_N"/>
</dbReference>
<comment type="caution">
    <text evidence="4">The sequence shown here is derived from an EMBL/GenBank/DDBJ whole genome shotgun (WGS) entry which is preliminary data.</text>
</comment>
<dbReference type="GO" id="GO:0006338">
    <property type="term" value="P:chromatin remodeling"/>
    <property type="evidence" value="ECO:0007669"/>
    <property type="project" value="InterPro"/>
</dbReference>
<feature type="region of interest" description="Disordered" evidence="1">
    <location>
        <begin position="207"/>
        <end position="320"/>
    </location>
</feature>
<dbReference type="GO" id="GO:0031011">
    <property type="term" value="C:Ino80 complex"/>
    <property type="evidence" value="ECO:0007669"/>
    <property type="project" value="InterPro"/>
</dbReference>
<feature type="compositionally biased region" description="Basic and acidic residues" evidence="1">
    <location>
        <begin position="1"/>
        <end position="16"/>
    </location>
</feature>